<protein>
    <recommendedName>
        <fullName evidence="3 14">DNA ligase</fullName>
        <ecNumber evidence="2 14">6.5.1.2</ecNumber>
    </recommendedName>
    <alternativeName>
        <fullName evidence="14">Polydeoxyribonucleotide synthase [NAD(+)]</fullName>
    </alternativeName>
</protein>
<feature type="domain" description="BRCT" evidence="15">
    <location>
        <begin position="621"/>
        <end position="697"/>
    </location>
</feature>
<dbReference type="GO" id="GO:0046872">
    <property type="term" value="F:metal ion binding"/>
    <property type="evidence" value="ECO:0007669"/>
    <property type="project" value="UniProtKB-KW"/>
</dbReference>
<dbReference type="Pfam" id="PF03119">
    <property type="entry name" value="DNA_ligase_ZBD"/>
    <property type="match status" value="1"/>
</dbReference>
<evidence type="ECO:0000256" key="4">
    <source>
        <dbReference type="ARBA" id="ARBA00022598"/>
    </source>
</evidence>
<dbReference type="CDD" id="cd17748">
    <property type="entry name" value="BRCT_DNA_ligase_like"/>
    <property type="match status" value="1"/>
</dbReference>
<dbReference type="Pfam" id="PF03120">
    <property type="entry name" value="OB_DNA_ligase"/>
    <property type="match status" value="1"/>
</dbReference>
<keyword evidence="10 14" id="KW-0520">NAD</keyword>
<dbReference type="GO" id="GO:0003911">
    <property type="term" value="F:DNA ligase (NAD+) activity"/>
    <property type="evidence" value="ECO:0007669"/>
    <property type="project" value="UniProtKB-UniRule"/>
</dbReference>
<evidence type="ECO:0000313" key="16">
    <source>
        <dbReference type="EMBL" id="OHA66080.1"/>
    </source>
</evidence>
<dbReference type="SMART" id="SM00292">
    <property type="entry name" value="BRCT"/>
    <property type="match status" value="1"/>
</dbReference>
<feature type="binding site" evidence="14">
    <location>
        <position position="434"/>
    </location>
    <ligand>
        <name>Zn(2+)</name>
        <dbReference type="ChEBI" id="CHEBI:29105"/>
    </ligand>
</feature>
<dbReference type="PANTHER" id="PTHR23389">
    <property type="entry name" value="CHROMOSOME TRANSMISSION FIDELITY FACTOR 18"/>
    <property type="match status" value="1"/>
</dbReference>
<dbReference type="InterPro" id="IPR004149">
    <property type="entry name" value="Znf_DNAligase_C4"/>
</dbReference>
<dbReference type="Pfam" id="PF01653">
    <property type="entry name" value="DNA_ligase_aden"/>
    <property type="match status" value="1"/>
</dbReference>
<proteinExistence type="inferred from homology"/>
<dbReference type="InterPro" id="IPR013839">
    <property type="entry name" value="DNAligase_adenylation"/>
</dbReference>
<dbReference type="InterPro" id="IPR013840">
    <property type="entry name" value="DNAligase_N"/>
</dbReference>
<dbReference type="InterPro" id="IPR033136">
    <property type="entry name" value="DNA_ligase_CS"/>
</dbReference>
<accession>A0A1G2QZT5</accession>
<dbReference type="NCBIfam" id="TIGR00575">
    <property type="entry name" value="dnlj"/>
    <property type="match status" value="1"/>
</dbReference>
<dbReference type="CDD" id="cd00114">
    <property type="entry name" value="LIGANc"/>
    <property type="match status" value="1"/>
</dbReference>
<dbReference type="Pfam" id="PF00533">
    <property type="entry name" value="BRCT"/>
    <property type="match status" value="1"/>
</dbReference>
<dbReference type="SUPFAM" id="SSF52113">
    <property type="entry name" value="BRCT domain"/>
    <property type="match status" value="1"/>
</dbReference>
<dbReference type="SUPFAM" id="SSF50249">
    <property type="entry name" value="Nucleic acid-binding proteins"/>
    <property type="match status" value="1"/>
</dbReference>
<evidence type="ECO:0000256" key="6">
    <source>
        <dbReference type="ARBA" id="ARBA00022723"/>
    </source>
</evidence>
<comment type="catalytic activity">
    <reaction evidence="12 14">
        <text>NAD(+) + (deoxyribonucleotide)n-3'-hydroxyl + 5'-phospho-(deoxyribonucleotide)m = (deoxyribonucleotide)n+m + AMP + beta-nicotinamide D-nucleotide.</text>
        <dbReference type="EC" id="6.5.1.2"/>
    </reaction>
</comment>
<keyword evidence="9 14" id="KW-0460">Magnesium</keyword>
<organism evidence="16 17">
    <name type="scientific">Candidatus Wildermuthbacteria bacterium RIFCSPHIGHO2_01_FULL_49_22b</name>
    <dbReference type="NCBI Taxonomy" id="1802448"/>
    <lineage>
        <taxon>Bacteria</taxon>
        <taxon>Candidatus Wildermuthiibacteriota</taxon>
    </lineage>
</organism>
<keyword evidence="6 14" id="KW-0479">Metal-binding</keyword>
<feature type="binding site" evidence="14">
    <location>
        <begin position="83"/>
        <end position="84"/>
    </location>
    <ligand>
        <name>NAD(+)</name>
        <dbReference type="ChEBI" id="CHEBI:57540"/>
    </ligand>
</feature>
<evidence type="ECO:0000256" key="11">
    <source>
        <dbReference type="ARBA" id="ARBA00023204"/>
    </source>
</evidence>
<dbReference type="Gene3D" id="3.40.50.10190">
    <property type="entry name" value="BRCT domain"/>
    <property type="match status" value="1"/>
</dbReference>
<dbReference type="GO" id="GO:0006281">
    <property type="term" value="P:DNA repair"/>
    <property type="evidence" value="ECO:0007669"/>
    <property type="project" value="UniProtKB-KW"/>
</dbReference>
<feature type="binding site" evidence="14">
    <location>
        <position position="136"/>
    </location>
    <ligand>
        <name>NAD(+)</name>
        <dbReference type="ChEBI" id="CHEBI:57540"/>
    </ligand>
</feature>
<dbReference type="Pfam" id="PF12826">
    <property type="entry name" value="HHH_2"/>
    <property type="match status" value="1"/>
</dbReference>
<evidence type="ECO:0000256" key="14">
    <source>
        <dbReference type="HAMAP-Rule" id="MF_01588"/>
    </source>
</evidence>
<feature type="binding site" evidence="14">
    <location>
        <position position="202"/>
    </location>
    <ligand>
        <name>NAD(+)</name>
        <dbReference type="ChEBI" id="CHEBI:57540"/>
    </ligand>
</feature>
<dbReference type="PROSITE" id="PS01056">
    <property type="entry name" value="DNA_LIGASE_N2"/>
    <property type="match status" value="1"/>
</dbReference>
<dbReference type="InterPro" id="IPR010994">
    <property type="entry name" value="RuvA_2-like"/>
</dbReference>
<feature type="active site" description="N6-AMP-lysine intermediate" evidence="14">
    <location>
        <position position="138"/>
    </location>
</feature>
<dbReference type="PANTHER" id="PTHR23389:SF9">
    <property type="entry name" value="DNA LIGASE"/>
    <property type="match status" value="1"/>
</dbReference>
<dbReference type="InterPro" id="IPR001357">
    <property type="entry name" value="BRCT_dom"/>
</dbReference>
<evidence type="ECO:0000313" key="17">
    <source>
        <dbReference type="Proteomes" id="UP000178065"/>
    </source>
</evidence>
<feature type="binding site" evidence="14">
    <location>
        <position position="159"/>
    </location>
    <ligand>
        <name>NAD(+)</name>
        <dbReference type="ChEBI" id="CHEBI:57540"/>
    </ligand>
</feature>
<dbReference type="Gene3D" id="1.10.150.20">
    <property type="entry name" value="5' to 3' exonuclease, C-terminal subdomain"/>
    <property type="match status" value="2"/>
</dbReference>
<keyword evidence="7 14" id="KW-0227">DNA damage</keyword>
<comment type="similarity">
    <text evidence="13 14">Belongs to the NAD-dependent DNA ligase family. LigA subfamily.</text>
</comment>
<feature type="binding site" evidence="14">
    <location>
        <begin position="34"/>
        <end position="38"/>
    </location>
    <ligand>
        <name>NAD(+)</name>
        <dbReference type="ChEBI" id="CHEBI:57540"/>
    </ligand>
</feature>
<dbReference type="STRING" id="1802448.A2672_02370"/>
<reference evidence="16 17" key="1">
    <citation type="journal article" date="2016" name="Nat. Commun.">
        <title>Thousands of microbial genomes shed light on interconnected biogeochemical processes in an aquifer system.</title>
        <authorList>
            <person name="Anantharaman K."/>
            <person name="Brown C.T."/>
            <person name="Hug L.A."/>
            <person name="Sharon I."/>
            <person name="Castelle C.J."/>
            <person name="Probst A.J."/>
            <person name="Thomas B.C."/>
            <person name="Singh A."/>
            <person name="Wilkins M.J."/>
            <person name="Karaoz U."/>
            <person name="Brodie E.L."/>
            <person name="Williams K.H."/>
            <person name="Hubbard S.S."/>
            <person name="Banfield J.F."/>
        </authorList>
    </citation>
    <scope>NUCLEOTIDE SEQUENCE [LARGE SCALE GENOMIC DNA]</scope>
</reference>
<gene>
    <name evidence="14" type="primary">ligA</name>
    <name evidence="16" type="ORF">A2672_02370</name>
</gene>
<comment type="cofactor">
    <cofactor evidence="14">
        <name>Mg(2+)</name>
        <dbReference type="ChEBI" id="CHEBI:18420"/>
    </cofactor>
    <cofactor evidence="14">
        <name>Mn(2+)</name>
        <dbReference type="ChEBI" id="CHEBI:29035"/>
    </cofactor>
</comment>
<evidence type="ECO:0000256" key="1">
    <source>
        <dbReference type="ARBA" id="ARBA00004067"/>
    </source>
</evidence>
<dbReference type="GO" id="GO:0005829">
    <property type="term" value="C:cytosol"/>
    <property type="evidence" value="ECO:0007669"/>
    <property type="project" value="TreeGrafter"/>
</dbReference>
<dbReference type="InterPro" id="IPR001679">
    <property type="entry name" value="DNA_ligase"/>
</dbReference>
<dbReference type="FunFam" id="1.10.150.20:FF:000006">
    <property type="entry name" value="DNA ligase"/>
    <property type="match status" value="1"/>
</dbReference>
<evidence type="ECO:0000256" key="3">
    <source>
        <dbReference type="ARBA" id="ARBA00013308"/>
    </source>
</evidence>
<dbReference type="HAMAP" id="MF_01588">
    <property type="entry name" value="DNA_ligase_A"/>
    <property type="match status" value="1"/>
</dbReference>
<keyword evidence="11 14" id="KW-0234">DNA repair</keyword>
<keyword evidence="4 14" id="KW-0436">Ligase</keyword>
<feature type="binding site" evidence="14">
    <location>
        <position position="340"/>
    </location>
    <ligand>
        <name>NAD(+)</name>
        <dbReference type="ChEBI" id="CHEBI:57540"/>
    </ligand>
</feature>
<keyword evidence="14" id="KW-0464">Manganese</keyword>
<evidence type="ECO:0000256" key="2">
    <source>
        <dbReference type="ARBA" id="ARBA00012722"/>
    </source>
</evidence>
<sequence>MIKREAKKRIEKLKTLINKHRYLYHVKDTQEFSDEAFDALKHELFSLEQQFPELVTPDSPTQRVGGEALQQFRKVSHTVPMLSMEDIFGKEELEQWEEYVVRLARQKMANNKQSAIVKSQKSKVKSQLSDIEYFAELKIDGFAVSLRYEKGVFVQGATRGNGQVGEDVTQNVKTIESIPLRLEIENLKLKIPVPSKIEVRGEVYMAKRDFERFNAQRRKAGEEPYANPRNLAAGSIRQLDPKLAARRPLKFMAYDLLADVGQKTHSQEHVILAVLGFKTDPTARICKDTKALLSYFADMEKKRDSLPFHIDGVVASLNDNALFESLGVAGKSPRGIRALKFSGKQATTTILDVKFQVGRTGAITPVALLEPVQLAGVRVSRATLHNADEIKRLGATIGDTVVVERAGDVIPAVVRALNELRDGTEKEIRMASRCPVCGAKLRRPAREVVWRCKNANCPAQKREFLYHFASRKAFNIVGLGPKIIDKLAEEHLVSEPADIFELTEGDFAPLERFAEKSAHNTVSAIQQAKKPPLSRFIYALGIRHVGEETALDLAEHFRSLKRLERASAGELEEVGDVGGVVAKSIYEWFRDKSNQAMVRRLLETGVEIENPKRSSRCVKPGFTHSFTRKTFVLTGTLKSMTRDEAKEKIREAGGSISESVSKKTSYIIVGENPGSKLKDAQKLGIEILTEKEFLNLISLTITDV</sequence>
<dbReference type="FunFam" id="1.10.150.20:FF:000007">
    <property type="entry name" value="DNA ligase"/>
    <property type="match status" value="1"/>
</dbReference>
<feature type="binding site" evidence="14">
    <location>
        <position position="437"/>
    </location>
    <ligand>
        <name>Zn(2+)</name>
        <dbReference type="ChEBI" id="CHEBI:29105"/>
    </ligand>
</feature>
<dbReference type="EC" id="6.5.1.2" evidence="2 14"/>
<name>A0A1G2QZT5_9BACT</name>
<dbReference type="GO" id="GO:0006260">
    <property type="term" value="P:DNA replication"/>
    <property type="evidence" value="ECO:0007669"/>
    <property type="project" value="UniProtKB-KW"/>
</dbReference>
<dbReference type="InterPro" id="IPR004150">
    <property type="entry name" value="NAD_DNA_ligase_OB"/>
</dbReference>
<evidence type="ECO:0000256" key="12">
    <source>
        <dbReference type="ARBA" id="ARBA00034005"/>
    </source>
</evidence>
<dbReference type="Proteomes" id="UP000178065">
    <property type="component" value="Unassembled WGS sequence"/>
</dbReference>
<dbReference type="Gene3D" id="3.30.470.30">
    <property type="entry name" value="DNA ligase/mRNA capping enzyme"/>
    <property type="match status" value="1"/>
</dbReference>
<dbReference type="SUPFAM" id="SSF56091">
    <property type="entry name" value="DNA ligase/mRNA capping enzyme, catalytic domain"/>
    <property type="match status" value="1"/>
</dbReference>
<dbReference type="Gene3D" id="1.10.287.610">
    <property type="entry name" value="Helix hairpin bin"/>
    <property type="match status" value="1"/>
</dbReference>
<dbReference type="NCBIfam" id="NF005932">
    <property type="entry name" value="PRK07956.1"/>
    <property type="match status" value="1"/>
</dbReference>
<evidence type="ECO:0000256" key="9">
    <source>
        <dbReference type="ARBA" id="ARBA00022842"/>
    </source>
</evidence>
<evidence type="ECO:0000256" key="10">
    <source>
        <dbReference type="ARBA" id="ARBA00023027"/>
    </source>
</evidence>
<dbReference type="Gene3D" id="2.40.50.140">
    <property type="entry name" value="Nucleic acid-binding proteins"/>
    <property type="match status" value="1"/>
</dbReference>
<dbReference type="PIRSF" id="PIRSF001604">
    <property type="entry name" value="LigA"/>
    <property type="match status" value="1"/>
</dbReference>
<dbReference type="Gene3D" id="6.20.10.30">
    <property type="match status" value="1"/>
</dbReference>
<dbReference type="SMART" id="SM00532">
    <property type="entry name" value="LIGANc"/>
    <property type="match status" value="1"/>
</dbReference>
<dbReference type="InterPro" id="IPR012340">
    <property type="entry name" value="NA-bd_OB-fold"/>
</dbReference>
<keyword evidence="8 14" id="KW-0862">Zinc</keyword>
<evidence type="ECO:0000259" key="15">
    <source>
        <dbReference type="PROSITE" id="PS50172"/>
    </source>
</evidence>
<comment type="caution">
    <text evidence="16">The sequence shown here is derived from an EMBL/GenBank/DDBJ whole genome shotgun (WGS) entry which is preliminary data.</text>
</comment>
<dbReference type="SUPFAM" id="SSF47781">
    <property type="entry name" value="RuvA domain 2-like"/>
    <property type="match status" value="1"/>
</dbReference>
<dbReference type="EMBL" id="MHTT01000007">
    <property type="protein sequence ID" value="OHA66080.1"/>
    <property type="molecule type" value="Genomic_DNA"/>
</dbReference>
<dbReference type="FunFam" id="2.40.50.140:FF:000012">
    <property type="entry name" value="DNA ligase"/>
    <property type="match status" value="1"/>
</dbReference>
<dbReference type="InterPro" id="IPR036420">
    <property type="entry name" value="BRCT_dom_sf"/>
</dbReference>
<evidence type="ECO:0000256" key="7">
    <source>
        <dbReference type="ARBA" id="ARBA00022763"/>
    </source>
</evidence>
<feature type="binding site" evidence="14">
    <location>
        <position position="457"/>
    </location>
    <ligand>
        <name>Zn(2+)</name>
        <dbReference type="ChEBI" id="CHEBI:29105"/>
    </ligand>
</feature>
<evidence type="ECO:0000256" key="8">
    <source>
        <dbReference type="ARBA" id="ARBA00022833"/>
    </source>
</evidence>
<dbReference type="InterPro" id="IPR041663">
    <property type="entry name" value="DisA/LigA_HHH"/>
</dbReference>
<dbReference type="PROSITE" id="PS50172">
    <property type="entry name" value="BRCT"/>
    <property type="match status" value="1"/>
</dbReference>
<comment type="caution">
    <text evidence="14">Lacks conserved residue(s) required for the propagation of feature annotation.</text>
</comment>
<keyword evidence="5 14" id="KW-0235">DNA replication</keyword>
<comment type="function">
    <text evidence="1 14">DNA ligase that catalyzes the formation of phosphodiester linkages between 5'-phosphoryl and 3'-hydroxyl groups in double-stranded DNA using NAD as a coenzyme and as the energy source for the reaction. It is essential for DNA replication and repair of damaged DNA.</text>
</comment>
<evidence type="ECO:0000256" key="5">
    <source>
        <dbReference type="ARBA" id="ARBA00022705"/>
    </source>
</evidence>
<dbReference type="AlphaFoldDB" id="A0A1G2QZT5"/>
<evidence type="ECO:0000256" key="13">
    <source>
        <dbReference type="ARBA" id="ARBA00060881"/>
    </source>
</evidence>